<organism evidence="1 2">
    <name type="scientific">Necator americanus</name>
    <name type="common">Human hookworm</name>
    <dbReference type="NCBI Taxonomy" id="51031"/>
    <lineage>
        <taxon>Eukaryota</taxon>
        <taxon>Metazoa</taxon>
        <taxon>Ecdysozoa</taxon>
        <taxon>Nematoda</taxon>
        <taxon>Chromadorea</taxon>
        <taxon>Rhabditida</taxon>
        <taxon>Rhabditina</taxon>
        <taxon>Rhabditomorpha</taxon>
        <taxon>Strongyloidea</taxon>
        <taxon>Ancylostomatidae</taxon>
        <taxon>Bunostominae</taxon>
        <taxon>Necator</taxon>
    </lineage>
</organism>
<dbReference type="EMBL" id="JAVFWL010000006">
    <property type="protein sequence ID" value="KAK6766080.1"/>
    <property type="molecule type" value="Genomic_DNA"/>
</dbReference>
<name>A0ABR1EUG3_NECAM</name>
<evidence type="ECO:0000313" key="2">
    <source>
        <dbReference type="Proteomes" id="UP001303046"/>
    </source>
</evidence>
<keyword evidence="2" id="KW-1185">Reference proteome</keyword>
<proteinExistence type="predicted"/>
<protein>
    <submittedName>
        <fullName evidence="1">Uncharacterized protein</fullName>
    </submittedName>
</protein>
<reference evidence="1 2" key="1">
    <citation type="submission" date="2023-08" db="EMBL/GenBank/DDBJ databases">
        <title>A Necator americanus chromosomal reference genome.</title>
        <authorList>
            <person name="Ilik V."/>
            <person name="Petrzelkova K.J."/>
            <person name="Pardy F."/>
            <person name="Fuh T."/>
            <person name="Niatou-Singa F.S."/>
            <person name="Gouil Q."/>
            <person name="Baker L."/>
            <person name="Ritchie M.E."/>
            <person name="Jex A.R."/>
            <person name="Gazzola D."/>
            <person name="Li H."/>
            <person name="Toshio Fujiwara R."/>
            <person name="Zhan B."/>
            <person name="Aroian R.V."/>
            <person name="Pafco B."/>
            <person name="Schwarz E.M."/>
        </authorList>
    </citation>
    <scope>NUCLEOTIDE SEQUENCE [LARGE SCALE GENOMIC DNA]</scope>
    <source>
        <strain evidence="1 2">Aroian</strain>
        <tissue evidence="1">Whole animal</tissue>
    </source>
</reference>
<dbReference type="Proteomes" id="UP001303046">
    <property type="component" value="Unassembled WGS sequence"/>
</dbReference>
<accession>A0ABR1EUG3</accession>
<comment type="caution">
    <text evidence="1">The sequence shown here is derived from an EMBL/GenBank/DDBJ whole genome shotgun (WGS) entry which is preliminary data.</text>
</comment>
<gene>
    <name evidence="1" type="primary">Necator_chrX.g25950</name>
    <name evidence="1" type="ORF">RB195_025784</name>
</gene>
<sequence length="179" mass="20971">MRKNIRQRERRRKEVAYDDCTLEDSFFRVDWRMKEDPNVDYELLLKGLRACAERSLKPLTTNLDRISKTIKELLEKRTLIPDPNASYTERALYEAQPQEQAGFRQGFSCMDHIQTVSWVRDSTSLTKLKDIMDDNGKGMKRRKEKEKMLGAACLVKMDHLRFVFEKVSHPITTLDPGDS</sequence>
<evidence type="ECO:0000313" key="1">
    <source>
        <dbReference type="EMBL" id="KAK6766080.1"/>
    </source>
</evidence>